<dbReference type="SMART" id="SM00448">
    <property type="entry name" value="REC"/>
    <property type="match status" value="1"/>
</dbReference>
<evidence type="ECO:0000256" key="4">
    <source>
        <dbReference type="ARBA" id="ARBA00023015"/>
    </source>
</evidence>
<feature type="domain" description="Sigma-54 factor interaction" evidence="7">
    <location>
        <begin position="142"/>
        <end position="366"/>
    </location>
</feature>
<sequence>MTRQRVLVVDDEAKMRRVLEIMLQRMGHEVTCAADGAEALQLMKTAPANLIISDLRMPGMSGTELLQTLREQGSEVPVIIMTAYGTIESAVEAMKLGACDYIIRPFDVGALELSINRILTTGQMRQQNDFLRREVEKGWGEFVGHSAPMQQIYDLIRQVAPGKTTVLITGETGTGKELVARAIHRASPRQSELFVPINCAAIPADILEAELFGYVKGAFTGASKDRVGKFEMADGGTLFLDELTEMPMPLQAKLLRVLQENIIERLGANRGIPIDVRIVAATNRDPRQAVKEGRLREDLYYRVNVFNIDLPTLRARKDDIPALVENFLSRQNNPNGISAAAMACLQNYSWPGNVRELQNVIERAAVLSHGAEIGVGNLPSEMTGAGIAPDAPEPHIHASLELNPAVEQLEASMIRAALVEAGNNKSKAARLLDISERALWYKLKKYGL</sequence>
<evidence type="ECO:0000313" key="9">
    <source>
        <dbReference type="EMBL" id="OIQ85454.1"/>
    </source>
</evidence>
<dbReference type="InterPro" id="IPR027417">
    <property type="entry name" value="P-loop_NTPase"/>
</dbReference>
<dbReference type="GO" id="GO:0005524">
    <property type="term" value="F:ATP binding"/>
    <property type="evidence" value="ECO:0007669"/>
    <property type="project" value="UniProtKB-KW"/>
</dbReference>
<dbReference type="CDD" id="cd00156">
    <property type="entry name" value="REC"/>
    <property type="match status" value="1"/>
</dbReference>
<dbReference type="InterPro" id="IPR011006">
    <property type="entry name" value="CheY-like_superfamily"/>
</dbReference>
<keyword evidence="4" id="KW-0805">Transcription regulation</keyword>
<dbReference type="Pfam" id="PF25601">
    <property type="entry name" value="AAA_lid_14"/>
    <property type="match status" value="1"/>
</dbReference>
<dbReference type="FunFam" id="3.40.50.300:FF:000006">
    <property type="entry name" value="DNA-binding transcriptional regulator NtrC"/>
    <property type="match status" value="1"/>
</dbReference>
<dbReference type="InterPro" id="IPR025662">
    <property type="entry name" value="Sigma_54_int_dom_ATP-bd_1"/>
</dbReference>
<dbReference type="PROSITE" id="PS50045">
    <property type="entry name" value="SIGMA54_INTERACT_4"/>
    <property type="match status" value="1"/>
</dbReference>
<organism evidence="9">
    <name type="scientific">mine drainage metagenome</name>
    <dbReference type="NCBI Taxonomy" id="410659"/>
    <lineage>
        <taxon>unclassified sequences</taxon>
        <taxon>metagenomes</taxon>
        <taxon>ecological metagenomes</taxon>
    </lineage>
</organism>
<dbReference type="PRINTS" id="PR01590">
    <property type="entry name" value="HTHFIS"/>
</dbReference>
<name>A0A1J5QPF5_9ZZZZ</name>
<dbReference type="InterPro" id="IPR058031">
    <property type="entry name" value="AAA_lid_NorR"/>
</dbReference>
<dbReference type="PROSITE" id="PS00676">
    <property type="entry name" value="SIGMA54_INTERACT_2"/>
    <property type="match status" value="1"/>
</dbReference>
<dbReference type="FunFam" id="3.40.50.2300:FF:000018">
    <property type="entry name" value="DNA-binding transcriptional regulator NtrC"/>
    <property type="match status" value="1"/>
</dbReference>
<dbReference type="Gene3D" id="3.40.50.2300">
    <property type="match status" value="1"/>
</dbReference>
<dbReference type="InterPro" id="IPR003593">
    <property type="entry name" value="AAA+_ATPase"/>
</dbReference>
<keyword evidence="2" id="KW-0547">Nucleotide-binding</keyword>
<evidence type="ECO:0000256" key="1">
    <source>
        <dbReference type="ARBA" id="ARBA00022553"/>
    </source>
</evidence>
<dbReference type="Pfam" id="PF00158">
    <property type="entry name" value="Sigma54_activat"/>
    <property type="match status" value="1"/>
</dbReference>
<dbReference type="GO" id="GO:0000160">
    <property type="term" value="P:phosphorelay signal transduction system"/>
    <property type="evidence" value="ECO:0007669"/>
    <property type="project" value="InterPro"/>
</dbReference>
<dbReference type="SUPFAM" id="SSF52172">
    <property type="entry name" value="CheY-like"/>
    <property type="match status" value="1"/>
</dbReference>
<dbReference type="AlphaFoldDB" id="A0A1J5QPF5"/>
<dbReference type="PANTHER" id="PTHR32071:SF113">
    <property type="entry name" value="ALGINATE BIOSYNTHESIS TRANSCRIPTIONAL REGULATORY PROTEIN ALGB"/>
    <property type="match status" value="1"/>
</dbReference>
<dbReference type="PANTHER" id="PTHR32071">
    <property type="entry name" value="TRANSCRIPTIONAL REGULATORY PROTEIN"/>
    <property type="match status" value="1"/>
</dbReference>
<dbReference type="InterPro" id="IPR002078">
    <property type="entry name" value="Sigma_54_int"/>
</dbReference>
<dbReference type="InterPro" id="IPR002197">
    <property type="entry name" value="HTH_Fis"/>
</dbReference>
<dbReference type="GO" id="GO:0006355">
    <property type="term" value="P:regulation of DNA-templated transcription"/>
    <property type="evidence" value="ECO:0007669"/>
    <property type="project" value="InterPro"/>
</dbReference>
<evidence type="ECO:0000256" key="6">
    <source>
        <dbReference type="ARBA" id="ARBA00023163"/>
    </source>
</evidence>
<keyword evidence="5" id="KW-0238">DNA-binding</keyword>
<dbReference type="PROSITE" id="PS00675">
    <property type="entry name" value="SIGMA54_INTERACT_1"/>
    <property type="match status" value="1"/>
</dbReference>
<dbReference type="SUPFAM" id="SSF46689">
    <property type="entry name" value="Homeodomain-like"/>
    <property type="match status" value="1"/>
</dbReference>
<dbReference type="PROSITE" id="PS00688">
    <property type="entry name" value="SIGMA54_INTERACT_3"/>
    <property type="match status" value="1"/>
</dbReference>
<protein>
    <submittedName>
        <fullName evidence="9">Transcriptional regulatory protein ZraR</fullName>
    </submittedName>
</protein>
<dbReference type="PROSITE" id="PS50110">
    <property type="entry name" value="RESPONSE_REGULATORY"/>
    <property type="match status" value="1"/>
</dbReference>
<dbReference type="Gene3D" id="1.10.10.60">
    <property type="entry name" value="Homeodomain-like"/>
    <property type="match status" value="1"/>
</dbReference>
<evidence type="ECO:0000256" key="2">
    <source>
        <dbReference type="ARBA" id="ARBA00022741"/>
    </source>
</evidence>
<keyword evidence="3" id="KW-0067">ATP-binding</keyword>
<evidence type="ECO:0000259" key="8">
    <source>
        <dbReference type="PROSITE" id="PS50110"/>
    </source>
</evidence>
<dbReference type="Pfam" id="PF02954">
    <property type="entry name" value="HTH_8"/>
    <property type="match status" value="1"/>
</dbReference>
<evidence type="ECO:0000256" key="5">
    <source>
        <dbReference type="ARBA" id="ARBA00023125"/>
    </source>
</evidence>
<proteinExistence type="predicted"/>
<dbReference type="GO" id="GO:0043565">
    <property type="term" value="F:sequence-specific DNA binding"/>
    <property type="evidence" value="ECO:0007669"/>
    <property type="project" value="InterPro"/>
</dbReference>
<dbReference type="Gene3D" id="3.40.50.300">
    <property type="entry name" value="P-loop containing nucleotide triphosphate hydrolases"/>
    <property type="match status" value="1"/>
</dbReference>
<dbReference type="SUPFAM" id="SSF52540">
    <property type="entry name" value="P-loop containing nucleoside triphosphate hydrolases"/>
    <property type="match status" value="1"/>
</dbReference>
<comment type="caution">
    <text evidence="9">The sequence shown here is derived from an EMBL/GenBank/DDBJ whole genome shotgun (WGS) entry which is preliminary data.</text>
</comment>
<evidence type="ECO:0000259" key="7">
    <source>
        <dbReference type="PROSITE" id="PS50045"/>
    </source>
</evidence>
<keyword evidence="1" id="KW-0597">Phosphoprotein</keyword>
<accession>A0A1J5QPF5</accession>
<dbReference type="SMART" id="SM00382">
    <property type="entry name" value="AAA"/>
    <property type="match status" value="1"/>
</dbReference>
<reference evidence="9" key="1">
    <citation type="submission" date="2016-10" db="EMBL/GenBank/DDBJ databases">
        <title>Sequence of Gallionella enrichment culture.</title>
        <authorList>
            <person name="Poehlein A."/>
            <person name="Muehling M."/>
            <person name="Daniel R."/>
        </authorList>
    </citation>
    <scope>NUCLEOTIDE SEQUENCE</scope>
</reference>
<dbReference type="InterPro" id="IPR009057">
    <property type="entry name" value="Homeodomain-like_sf"/>
</dbReference>
<dbReference type="Pfam" id="PF00072">
    <property type="entry name" value="Response_reg"/>
    <property type="match status" value="1"/>
</dbReference>
<evidence type="ECO:0000256" key="3">
    <source>
        <dbReference type="ARBA" id="ARBA00022840"/>
    </source>
</evidence>
<dbReference type="Gene3D" id="1.10.8.60">
    <property type="match status" value="1"/>
</dbReference>
<dbReference type="CDD" id="cd00009">
    <property type="entry name" value="AAA"/>
    <property type="match status" value="1"/>
</dbReference>
<feature type="domain" description="Response regulatory" evidence="8">
    <location>
        <begin position="5"/>
        <end position="119"/>
    </location>
</feature>
<gene>
    <name evidence="9" type="primary">zraR_37</name>
    <name evidence="9" type="ORF">GALL_327110</name>
</gene>
<keyword evidence="6" id="KW-0804">Transcription</keyword>
<dbReference type="InterPro" id="IPR025943">
    <property type="entry name" value="Sigma_54_int_dom_ATP-bd_2"/>
</dbReference>
<dbReference type="EMBL" id="MLJW01000543">
    <property type="protein sequence ID" value="OIQ85454.1"/>
    <property type="molecule type" value="Genomic_DNA"/>
</dbReference>
<dbReference type="InterPro" id="IPR025944">
    <property type="entry name" value="Sigma_54_int_dom_CS"/>
</dbReference>
<dbReference type="InterPro" id="IPR001789">
    <property type="entry name" value="Sig_transdc_resp-reg_receiver"/>
</dbReference>